<dbReference type="SUPFAM" id="SSF55666">
    <property type="entry name" value="Ribonuclease PH domain 2-like"/>
    <property type="match status" value="1"/>
</dbReference>
<dbReference type="GO" id="GO:0016075">
    <property type="term" value="P:rRNA catabolic process"/>
    <property type="evidence" value="ECO:0007669"/>
    <property type="project" value="TreeGrafter"/>
</dbReference>
<dbReference type="GO" id="GO:0000176">
    <property type="term" value="C:nuclear exosome (RNase complex)"/>
    <property type="evidence" value="ECO:0007669"/>
    <property type="project" value="TreeGrafter"/>
</dbReference>
<dbReference type="EMBL" id="SGPK01000848">
    <property type="protein sequence ID" value="THG96802.1"/>
    <property type="molecule type" value="Genomic_DNA"/>
</dbReference>
<dbReference type="GO" id="GO:0034475">
    <property type="term" value="P:U4 snRNA 3'-end processing"/>
    <property type="evidence" value="ECO:0007669"/>
    <property type="project" value="TreeGrafter"/>
</dbReference>
<evidence type="ECO:0000256" key="5">
    <source>
        <dbReference type="ARBA" id="ARBA00023242"/>
    </source>
</evidence>
<evidence type="ECO:0000259" key="6">
    <source>
        <dbReference type="Pfam" id="PF01138"/>
    </source>
</evidence>
<organism evidence="7 8">
    <name type="scientific">Phellinidium pouzarii</name>
    <dbReference type="NCBI Taxonomy" id="167371"/>
    <lineage>
        <taxon>Eukaryota</taxon>
        <taxon>Fungi</taxon>
        <taxon>Dikarya</taxon>
        <taxon>Basidiomycota</taxon>
        <taxon>Agaricomycotina</taxon>
        <taxon>Agaricomycetes</taxon>
        <taxon>Hymenochaetales</taxon>
        <taxon>Hymenochaetaceae</taxon>
        <taxon>Phellinidium</taxon>
    </lineage>
</organism>
<proteinExistence type="inferred from homology"/>
<dbReference type="PANTHER" id="PTHR11953:SF1">
    <property type="entry name" value="EXOSOME COMPLEX COMPONENT RRP46"/>
    <property type="match status" value="1"/>
</dbReference>
<sequence>MDYKRTYGRLPNELREVSVAFDGLDGVDGSARFSFGETKALSSVSGPIEVRLAAEQASKATFEVIVRPLSGLSGTESKVLASALRGALLPSVILTNSPRTLVQLVAQALTPVCTSTGSLFRANPAFFAALINASSLALLNAASVPMRGVVCAAAVGRLQNSGALLADPAEEERSALDGGGAFAFLVSGAKAGGDVPQPRAELVWSSWSAAPFYEDELARATELARVGAVRVWEHMREGIARVLHRPTEANMPTFIKKELDDEKNGDIMKHLQKKKG</sequence>
<dbReference type="InterPro" id="IPR036345">
    <property type="entry name" value="ExoRNase_PH_dom2_sf"/>
</dbReference>
<evidence type="ECO:0000256" key="2">
    <source>
        <dbReference type="ARBA" id="ARBA00006678"/>
    </source>
</evidence>
<comment type="similarity">
    <text evidence="2">Belongs to the RNase PH family.</text>
</comment>
<keyword evidence="3" id="KW-0698">rRNA processing</keyword>
<dbReference type="GO" id="GO:0000177">
    <property type="term" value="C:cytoplasmic exosome (RNase complex)"/>
    <property type="evidence" value="ECO:0007669"/>
    <property type="project" value="TreeGrafter"/>
</dbReference>
<dbReference type="Pfam" id="PF01138">
    <property type="entry name" value="RNase_PH"/>
    <property type="match status" value="1"/>
</dbReference>
<dbReference type="GO" id="GO:0071028">
    <property type="term" value="P:nuclear mRNA surveillance"/>
    <property type="evidence" value="ECO:0007669"/>
    <property type="project" value="TreeGrafter"/>
</dbReference>
<dbReference type="InterPro" id="IPR027408">
    <property type="entry name" value="PNPase/RNase_PH_dom_sf"/>
</dbReference>
<evidence type="ECO:0000313" key="7">
    <source>
        <dbReference type="EMBL" id="THG96802.1"/>
    </source>
</evidence>
<evidence type="ECO:0000256" key="1">
    <source>
        <dbReference type="ARBA" id="ARBA00004123"/>
    </source>
</evidence>
<comment type="subcellular location">
    <subcellularLocation>
        <location evidence="1">Nucleus</location>
    </subcellularLocation>
</comment>
<keyword evidence="4" id="KW-0271">Exosome</keyword>
<gene>
    <name evidence="7" type="ORF">EW145_g7715</name>
</gene>
<evidence type="ECO:0000313" key="8">
    <source>
        <dbReference type="Proteomes" id="UP000308199"/>
    </source>
</evidence>
<keyword evidence="8" id="KW-1185">Reference proteome</keyword>
<feature type="domain" description="Exoribonuclease phosphorolytic" evidence="6">
    <location>
        <begin position="13"/>
        <end position="141"/>
    </location>
</feature>
<dbReference type="GO" id="GO:0003723">
    <property type="term" value="F:RNA binding"/>
    <property type="evidence" value="ECO:0007669"/>
    <property type="project" value="TreeGrafter"/>
</dbReference>
<reference evidence="7 8" key="1">
    <citation type="submission" date="2019-02" db="EMBL/GenBank/DDBJ databases">
        <title>Genome sequencing of the rare red list fungi Phellinidium pouzarii.</title>
        <authorList>
            <person name="Buettner E."/>
            <person name="Kellner H."/>
        </authorList>
    </citation>
    <scope>NUCLEOTIDE SEQUENCE [LARGE SCALE GENOMIC DNA]</scope>
    <source>
        <strain evidence="7 8">DSM 108285</strain>
    </source>
</reference>
<protein>
    <recommendedName>
        <fullName evidence="6">Exoribonuclease phosphorolytic domain-containing protein</fullName>
    </recommendedName>
</protein>
<dbReference type="Gene3D" id="3.30.230.70">
    <property type="entry name" value="GHMP Kinase, N-terminal domain"/>
    <property type="match status" value="1"/>
</dbReference>
<dbReference type="AlphaFoldDB" id="A0A4V3XA56"/>
<dbReference type="GO" id="GO:0071051">
    <property type="term" value="P:poly(A)-dependent snoRNA 3'-end processing"/>
    <property type="evidence" value="ECO:0007669"/>
    <property type="project" value="TreeGrafter"/>
</dbReference>
<dbReference type="PANTHER" id="PTHR11953">
    <property type="entry name" value="EXOSOME COMPLEX COMPONENT"/>
    <property type="match status" value="1"/>
</dbReference>
<evidence type="ECO:0000256" key="4">
    <source>
        <dbReference type="ARBA" id="ARBA00022835"/>
    </source>
</evidence>
<accession>A0A4V3XA56</accession>
<dbReference type="SUPFAM" id="SSF54211">
    <property type="entry name" value="Ribosomal protein S5 domain 2-like"/>
    <property type="match status" value="1"/>
</dbReference>
<dbReference type="InterPro" id="IPR020568">
    <property type="entry name" value="Ribosomal_Su5_D2-typ_SF"/>
</dbReference>
<name>A0A4V3XA56_9AGAM</name>
<comment type="caution">
    <text evidence="7">The sequence shown here is derived from an EMBL/GenBank/DDBJ whole genome shotgun (WGS) entry which is preliminary data.</text>
</comment>
<dbReference type="OrthoDB" id="27298at2759"/>
<dbReference type="Proteomes" id="UP000308199">
    <property type="component" value="Unassembled WGS sequence"/>
</dbReference>
<evidence type="ECO:0000256" key="3">
    <source>
        <dbReference type="ARBA" id="ARBA00022552"/>
    </source>
</evidence>
<dbReference type="InterPro" id="IPR050080">
    <property type="entry name" value="RNase_PH"/>
</dbReference>
<dbReference type="GO" id="GO:0005730">
    <property type="term" value="C:nucleolus"/>
    <property type="evidence" value="ECO:0007669"/>
    <property type="project" value="TreeGrafter"/>
</dbReference>
<keyword evidence="5" id="KW-0539">Nucleus</keyword>
<dbReference type="GO" id="GO:0006364">
    <property type="term" value="P:rRNA processing"/>
    <property type="evidence" value="ECO:0007669"/>
    <property type="project" value="UniProtKB-KW"/>
</dbReference>
<dbReference type="InterPro" id="IPR001247">
    <property type="entry name" value="ExoRNase_PH_dom1"/>
</dbReference>